<feature type="non-terminal residue" evidence="1">
    <location>
        <position position="80"/>
    </location>
</feature>
<comment type="caution">
    <text evidence="1">The sequence shown here is derived from an EMBL/GenBank/DDBJ whole genome shotgun (WGS) entry which is preliminary data.</text>
</comment>
<dbReference type="AlphaFoldDB" id="A0A401Q6X4"/>
<dbReference type="InterPro" id="IPR038765">
    <property type="entry name" value="Papain-like_cys_pep_sf"/>
</dbReference>
<feature type="non-terminal residue" evidence="1">
    <location>
        <position position="1"/>
    </location>
</feature>
<gene>
    <name evidence="1" type="ORF">scyTo_0022759</name>
</gene>
<dbReference type="Gene3D" id="3.90.70.10">
    <property type="entry name" value="Cysteine proteinases"/>
    <property type="match status" value="1"/>
</dbReference>
<dbReference type="Proteomes" id="UP000288216">
    <property type="component" value="Unassembled WGS sequence"/>
</dbReference>
<name>A0A401Q6X4_SCYTO</name>
<dbReference type="SUPFAM" id="SSF54001">
    <property type="entry name" value="Cysteine proteinases"/>
    <property type="match status" value="1"/>
</dbReference>
<organism evidence="1 2">
    <name type="scientific">Scyliorhinus torazame</name>
    <name type="common">Cloudy catshark</name>
    <name type="synonym">Catulus torazame</name>
    <dbReference type="NCBI Taxonomy" id="75743"/>
    <lineage>
        <taxon>Eukaryota</taxon>
        <taxon>Metazoa</taxon>
        <taxon>Chordata</taxon>
        <taxon>Craniata</taxon>
        <taxon>Vertebrata</taxon>
        <taxon>Chondrichthyes</taxon>
        <taxon>Elasmobranchii</taxon>
        <taxon>Galeomorphii</taxon>
        <taxon>Galeoidea</taxon>
        <taxon>Carcharhiniformes</taxon>
        <taxon>Scyliorhinidae</taxon>
        <taxon>Scyliorhinus</taxon>
    </lineage>
</organism>
<keyword evidence="2" id="KW-1185">Reference proteome</keyword>
<reference evidence="1 2" key="1">
    <citation type="journal article" date="2018" name="Nat. Ecol. Evol.">
        <title>Shark genomes provide insights into elasmobranch evolution and the origin of vertebrates.</title>
        <authorList>
            <person name="Hara Y"/>
            <person name="Yamaguchi K"/>
            <person name="Onimaru K"/>
            <person name="Kadota M"/>
            <person name="Koyanagi M"/>
            <person name="Keeley SD"/>
            <person name="Tatsumi K"/>
            <person name="Tanaka K"/>
            <person name="Motone F"/>
            <person name="Kageyama Y"/>
            <person name="Nozu R"/>
            <person name="Adachi N"/>
            <person name="Nishimura O"/>
            <person name="Nakagawa R"/>
            <person name="Tanegashima C"/>
            <person name="Kiyatake I"/>
            <person name="Matsumoto R"/>
            <person name="Murakumo K"/>
            <person name="Nishida K"/>
            <person name="Terakita A"/>
            <person name="Kuratani S"/>
            <person name="Sato K"/>
            <person name="Hyodo S Kuraku.S."/>
        </authorList>
    </citation>
    <scope>NUCLEOTIDE SEQUENCE [LARGE SCALE GENOMIC DNA]</scope>
</reference>
<dbReference type="OrthoDB" id="292964at2759"/>
<proteinExistence type="predicted"/>
<protein>
    <recommendedName>
        <fullName evidence="3">USP domain-containing protein</fullName>
    </recommendedName>
</protein>
<sequence>AKELRSLYGIKLEQFVKCDCGDVTVRDSNFLSLPLPLKKAMFNGYFQLEEILRTFFEPQELTWGDQRLCPGCKKSRPAKQ</sequence>
<dbReference type="EMBL" id="BFAA01023907">
    <property type="protein sequence ID" value="GCB81126.1"/>
    <property type="molecule type" value="Genomic_DNA"/>
</dbReference>
<dbReference type="STRING" id="75743.A0A401Q6X4"/>
<evidence type="ECO:0000313" key="1">
    <source>
        <dbReference type="EMBL" id="GCB81126.1"/>
    </source>
</evidence>
<evidence type="ECO:0000313" key="2">
    <source>
        <dbReference type="Proteomes" id="UP000288216"/>
    </source>
</evidence>
<evidence type="ECO:0008006" key="3">
    <source>
        <dbReference type="Google" id="ProtNLM"/>
    </source>
</evidence>
<accession>A0A401Q6X4</accession>